<dbReference type="EMBL" id="JAZGQO010000007">
    <property type="protein sequence ID" value="KAK6183239.1"/>
    <property type="molecule type" value="Genomic_DNA"/>
</dbReference>
<keyword evidence="3" id="KW-1185">Reference proteome</keyword>
<name>A0AAN8PV37_PATCE</name>
<keyword evidence="1" id="KW-0812">Transmembrane</keyword>
<organism evidence="2 3">
    <name type="scientific">Patella caerulea</name>
    <name type="common">Rayed Mediterranean limpet</name>
    <dbReference type="NCBI Taxonomy" id="87958"/>
    <lineage>
        <taxon>Eukaryota</taxon>
        <taxon>Metazoa</taxon>
        <taxon>Spiralia</taxon>
        <taxon>Lophotrochozoa</taxon>
        <taxon>Mollusca</taxon>
        <taxon>Gastropoda</taxon>
        <taxon>Patellogastropoda</taxon>
        <taxon>Patelloidea</taxon>
        <taxon>Patellidae</taxon>
        <taxon>Patella</taxon>
    </lineage>
</organism>
<evidence type="ECO:0000313" key="2">
    <source>
        <dbReference type="EMBL" id="KAK6183239.1"/>
    </source>
</evidence>
<sequence>MDKPLDGSTNCTDDTNNGTECPETLLINHLCLRLKPPDFPVWFQADDIQQLRDKCSSWKTYTELCLGEIESTTASQEENVSTVDITTDSSVVNFNDIDVNTTESLYDESVLSTVLSPTSLSLTSPVSSDVTTPPDVTVTDDVVFVNVTEELSTGNLSQYLININTTFTPQSSKSENVSYTGRNVSYPGRNWIATGVAFSLATLIIIGAIVVYKLYRKYSCKYCLDTQMYIDYNYLHRKAKKKEKWKNGKNSKTLDIEKSVMFVPNDNEIFISENHKLGDLSPLSNNRIVDLQRQSFGEDPLYVLPNTLPEVNVNISTDAFCEQSFTEDLDQDFNLPPLSLSTTGFKGTLETGFINPAYEGTESIIDASLPRKKKKRRFPFLKILRKSKRDK</sequence>
<proteinExistence type="predicted"/>
<evidence type="ECO:0000256" key="1">
    <source>
        <dbReference type="SAM" id="Phobius"/>
    </source>
</evidence>
<comment type="caution">
    <text evidence="2">The sequence shown here is derived from an EMBL/GenBank/DDBJ whole genome shotgun (WGS) entry which is preliminary data.</text>
</comment>
<evidence type="ECO:0000313" key="3">
    <source>
        <dbReference type="Proteomes" id="UP001347796"/>
    </source>
</evidence>
<protein>
    <submittedName>
        <fullName evidence="2">Uncharacterized protein</fullName>
    </submittedName>
</protein>
<accession>A0AAN8PV37</accession>
<dbReference type="AlphaFoldDB" id="A0AAN8PV37"/>
<keyword evidence="1" id="KW-0472">Membrane</keyword>
<dbReference type="Proteomes" id="UP001347796">
    <property type="component" value="Unassembled WGS sequence"/>
</dbReference>
<keyword evidence="1" id="KW-1133">Transmembrane helix</keyword>
<gene>
    <name evidence="2" type="ORF">SNE40_010756</name>
</gene>
<reference evidence="2 3" key="1">
    <citation type="submission" date="2024-01" db="EMBL/GenBank/DDBJ databases">
        <title>The genome of the rayed Mediterranean limpet Patella caerulea (Linnaeus, 1758).</title>
        <authorList>
            <person name="Anh-Thu Weber A."/>
            <person name="Halstead-Nussloch G."/>
        </authorList>
    </citation>
    <scope>NUCLEOTIDE SEQUENCE [LARGE SCALE GENOMIC DNA]</scope>
    <source>
        <strain evidence="2">AATW-2023a</strain>
        <tissue evidence="2">Whole specimen</tissue>
    </source>
</reference>
<feature type="transmembrane region" description="Helical" evidence="1">
    <location>
        <begin position="191"/>
        <end position="212"/>
    </location>
</feature>